<organism evidence="2 3">
    <name type="scientific">Mycolicibacterium grossiae</name>
    <dbReference type="NCBI Taxonomy" id="1552759"/>
    <lineage>
        <taxon>Bacteria</taxon>
        <taxon>Bacillati</taxon>
        <taxon>Actinomycetota</taxon>
        <taxon>Actinomycetes</taxon>
        <taxon>Mycobacteriales</taxon>
        <taxon>Mycobacteriaceae</taxon>
        <taxon>Mycolicibacterium</taxon>
    </lineage>
</organism>
<sequence>MPLVFAIGAGAVAVAVAPITAAVDLGAHEVKPVSATVTEQDVGVPFVATPGAVAEPRGYGDFPSAASLPHWD</sequence>
<dbReference type="Proteomes" id="UP000178953">
    <property type="component" value="Unassembled WGS sequence"/>
</dbReference>
<dbReference type="RefSeq" id="WP_070351837.1">
    <property type="nucleotide sequence ID" value="NZ_CP043474.1"/>
</dbReference>
<dbReference type="EMBL" id="MCHX01000007">
    <property type="protein sequence ID" value="OFJ54950.1"/>
    <property type="molecule type" value="Genomic_DNA"/>
</dbReference>
<keyword evidence="3" id="KW-1185">Reference proteome</keyword>
<comment type="caution">
    <text evidence="2">The sequence shown here is derived from an EMBL/GenBank/DDBJ whole genome shotgun (WGS) entry which is preliminary data.</text>
</comment>
<evidence type="ECO:0000313" key="3">
    <source>
        <dbReference type="Proteomes" id="UP000178953"/>
    </source>
</evidence>
<protein>
    <submittedName>
        <fullName evidence="2">Uncharacterized protein</fullName>
    </submittedName>
</protein>
<name>A0A1E8QA49_9MYCO</name>
<proteinExistence type="predicted"/>
<dbReference type="AlphaFoldDB" id="A0A1E8QA49"/>
<feature type="chain" id="PRO_5039158668" evidence="1">
    <location>
        <begin position="22"/>
        <end position="72"/>
    </location>
</feature>
<gene>
    <name evidence="2" type="ORF">BEL07_04085</name>
</gene>
<evidence type="ECO:0000256" key="1">
    <source>
        <dbReference type="SAM" id="SignalP"/>
    </source>
</evidence>
<accession>A0A1E8QA49</accession>
<reference evidence="2 3" key="1">
    <citation type="submission" date="2016-09" db="EMBL/GenBank/DDBJ databases">
        <title>genome sequence of Mycobacterium sp. 739 SCH.</title>
        <authorList>
            <person name="Greninger A.L."/>
            <person name="Qin X."/>
            <person name="Jerome K."/>
            <person name="Vora S."/>
            <person name="Quinn K."/>
        </authorList>
    </citation>
    <scope>NUCLEOTIDE SEQUENCE [LARGE SCALE GENOMIC DNA]</scope>
    <source>
        <strain evidence="2 3">SCH</strain>
    </source>
</reference>
<keyword evidence="1" id="KW-0732">Signal</keyword>
<evidence type="ECO:0000313" key="2">
    <source>
        <dbReference type="EMBL" id="OFJ54950.1"/>
    </source>
</evidence>
<feature type="signal peptide" evidence="1">
    <location>
        <begin position="1"/>
        <end position="21"/>
    </location>
</feature>